<evidence type="ECO:0000256" key="1">
    <source>
        <dbReference type="SAM" id="SignalP"/>
    </source>
</evidence>
<keyword evidence="3" id="KW-1185">Reference proteome</keyword>
<protein>
    <submittedName>
        <fullName evidence="2">Uncharacterized protein</fullName>
    </submittedName>
</protein>
<accession>A0A1X6ZHR9</accession>
<evidence type="ECO:0000313" key="2">
    <source>
        <dbReference type="EMBL" id="SLN51472.1"/>
    </source>
</evidence>
<keyword evidence="1" id="KW-0732">Signal</keyword>
<dbReference type="AlphaFoldDB" id="A0A1X6ZHR9"/>
<feature type="chain" id="PRO_5012100873" evidence="1">
    <location>
        <begin position="16"/>
        <end position="38"/>
    </location>
</feature>
<name>A0A1X6ZHR9_9RHOB</name>
<proteinExistence type="predicted"/>
<dbReference type="PROSITE" id="PS51257">
    <property type="entry name" value="PROKAR_LIPOPROTEIN"/>
    <property type="match status" value="1"/>
</dbReference>
<sequence>MSYSIKVLFAFTALAALVGCAPPDEEFVVYNTGTLSDE</sequence>
<gene>
    <name evidence="2" type="ORF">ROA7450_02578</name>
</gene>
<dbReference type="EMBL" id="FWFX01000007">
    <property type="protein sequence ID" value="SLN51472.1"/>
    <property type="molecule type" value="Genomic_DNA"/>
</dbReference>
<reference evidence="2 3" key="1">
    <citation type="submission" date="2017-03" db="EMBL/GenBank/DDBJ databases">
        <authorList>
            <person name="Afonso C.L."/>
            <person name="Miller P.J."/>
            <person name="Scott M.A."/>
            <person name="Spackman E."/>
            <person name="Goraichik I."/>
            <person name="Dimitrov K.M."/>
            <person name="Suarez D.L."/>
            <person name="Swayne D.E."/>
        </authorList>
    </citation>
    <scope>NUCLEOTIDE SEQUENCE [LARGE SCALE GENOMIC DNA]</scope>
    <source>
        <strain evidence="2 3">CECT 7450</strain>
    </source>
</reference>
<dbReference type="Proteomes" id="UP000193061">
    <property type="component" value="Unassembled WGS sequence"/>
</dbReference>
<evidence type="ECO:0000313" key="3">
    <source>
        <dbReference type="Proteomes" id="UP000193061"/>
    </source>
</evidence>
<feature type="signal peptide" evidence="1">
    <location>
        <begin position="1"/>
        <end position="15"/>
    </location>
</feature>
<organism evidence="2 3">
    <name type="scientific">Roseovarius albus</name>
    <dbReference type="NCBI Taxonomy" id="1247867"/>
    <lineage>
        <taxon>Bacteria</taxon>
        <taxon>Pseudomonadati</taxon>
        <taxon>Pseudomonadota</taxon>
        <taxon>Alphaproteobacteria</taxon>
        <taxon>Rhodobacterales</taxon>
        <taxon>Roseobacteraceae</taxon>
        <taxon>Roseovarius</taxon>
    </lineage>
</organism>